<organism evidence="1">
    <name type="scientific">Rosellinia necatrix</name>
    <name type="common">White root-rot fungus</name>
    <dbReference type="NCBI Taxonomy" id="77044"/>
    <lineage>
        <taxon>Eukaryota</taxon>
        <taxon>Fungi</taxon>
        <taxon>Dikarya</taxon>
        <taxon>Ascomycota</taxon>
        <taxon>Pezizomycotina</taxon>
        <taxon>Sordariomycetes</taxon>
        <taxon>Xylariomycetidae</taxon>
        <taxon>Xylariales</taxon>
        <taxon>Xylariaceae</taxon>
        <taxon>Rosellinia</taxon>
    </lineage>
</organism>
<protein>
    <submittedName>
        <fullName evidence="1">Uncharacterized protein</fullName>
    </submittedName>
</protein>
<dbReference type="AlphaFoldDB" id="A0A1W2TPU2"/>
<gene>
    <name evidence="1" type="ORF">SAMD00023353_4500050</name>
</gene>
<proteinExistence type="predicted"/>
<evidence type="ECO:0000313" key="2">
    <source>
        <dbReference type="Proteomes" id="UP000054516"/>
    </source>
</evidence>
<dbReference type="EMBL" id="DF977490">
    <property type="protein sequence ID" value="GAP90433.1"/>
    <property type="molecule type" value="Genomic_DNA"/>
</dbReference>
<dbReference type="OMA" id="TNATEIM"/>
<dbReference type="Proteomes" id="UP000054516">
    <property type="component" value="Unassembled WGS sequence"/>
</dbReference>
<accession>A0A1W2TPU2</accession>
<name>A0A1W2TPU2_ROSNE</name>
<dbReference type="OrthoDB" id="5429442at2759"/>
<evidence type="ECO:0000313" key="1">
    <source>
        <dbReference type="EMBL" id="GAP90433.1"/>
    </source>
</evidence>
<keyword evidence="2" id="KW-1185">Reference proteome</keyword>
<reference evidence="1" key="1">
    <citation type="submission" date="2016-03" db="EMBL/GenBank/DDBJ databases">
        <title>Draft genome sequence of Rosellinia necatrix.</title>
        <authorList>
            <person name="Kanematsu S."/>
        </authorList>
    </citation>
    <scope>NUCLEOTIDE SEQUENCE [LARGE SCALE GENOMIC DNA]</scope>
    <source>
        <strain evidence="1">W97</strain>
    </source>
</reference>
<sequence length="785" mass="85944">MVVDSDTTLRLRTSTATAHGHYDQIVAVSQKIINESFDNLYEVYPEYGVVNFSNRRVGDIKGNLNSPRLLLGGGLGSDISLTSALYVMRFKDGQISIPADDDDDPDQVEDLAGWNLAVTIDLGEQSVVVNPDADPDTKADQQALWDFIHNKFDVPGDYSVARLYAKLADAHWSNFDYDNSQFGYNPDKTPRSWAQLKKQFVGIDISLPFMLKNWATTQEKKGLTTTGVKFSLPPPDEIDPNTPTFQPTALIHQVYGYKNPDKGVPKPVISYDPPGDLNSFLYCEMVSNHELPSDKQLAGSGNFTAQATEIGGPRIDGTYVLSHQLFLETFLLPMLQAFNKTSIIFPNTPSFSASGGDSTIYWSYAIGNDGQHQDSTNDFFKFQPVYDPETPADATSYQFKTEYKNKLDPIGHNTNSGTYGSFDATATTQVDFKWTPGNAGFSLSGTTVYKYDLEWSENWDMVRPFGWLRETFQSTWSMNINIVSVQDGILKLGVDAGTSKDCNTNVVQTQTERQQTWSPEGQSESIRSSIVNQIGSHVQTLETNLAQEFQTSAQFVYPGNGTFNFSDPQVGKTGEILATLEYKPLDTTSKIPIPAPTTAQMNAMKYFGFEPKQVNAPGITPTSKLNWSYNKPVKGTQNAVELLIQGTNKGSTAITLKGISILLNSEPKGRAPLTGTNFSVQKWKIGSPDNKGKVDVYQIVSDNDGTAAFASVRFVKGDKVGDVTPLTFSGAGEVSVAPGAAITLALYAGTGVPNTYDVTITETWPQTDGQAAQSLPQTLKLILSP</sequence>